<evidence type="ECO:0000313" key="10">
    <source>
        <dbReference type="Proteomes" id="UP000658997"/>
    </source>
</evidence>
<dbReference type="OrthoDB" id="1939479at2759"/>
<dbReference type="EMBL" id="LT558118">
    <property type="protein sequence ID" value="SAM70138.1"/>
    <property type="molecule type" value="Genomic_DNA"/>
</dbReference>
<evidence type="ECO:0000259" key="6">
    <source>
        <dbReference type="PROSITE" id="PS50600"/>
    </source>
</evidence>
<evidence type="ECO:0000256" key="3">
    <source>
        <dbReference type="ARBA" id="ARBA00022801"/>
    </source>
</evidence>
<dbReference type="GO" id="GO:0016926">
    <property type="term" value="P:protein desumoylation"/>
    <property type="evidence" value="ECO:0007669"/>
    <property type="project" value="TreeGrafter"/>
</dbReference>
<feature type="compositionally biased region" description="Polar residues" evidence="5">
    <location>
        <begin position="346"/>
        <end position="364"/>
    </location>
</feature>
<evidence type="ECO:0000313" key="7">
    <source>
        <dbReference type="EMBL" id="SAM70138.1"/>
    </source>
</evidence>
<dbReference type="PANTHER" id="PTHR12606:SF141">
    <property type="entry name" value="GH15225P-RELATED"/>
    <property type="match status" value="1"/>
</dbReference>
<dbReference type="AlphaFoldDB" id="A0A1K0H6N0"/>
<feature type="compositionally biased region" description="Polar residues" evidence="5">
    <location>
        <begin position="235"/>
        <end position="247"/>
    </location>
</feature>
<keyword evidence="10" id="KW-1185">Reference proteome</keyword>
<name>A0A1K0H6N0_9BASI</name>
<keyword evidence="3" id="KW-0378">Hydrolase</keyword>
<dbReference type="PROSITE" id="PS50600">
    <property type="entry name" value="ULP_PROTEASE"/>
    <property type="match status" value="1"/>
</dbReference>
<dbReference type="GO" id="GO:0016929">
    <property type="term" value="F:deSUMOylase activity"/>
    <property type="evidence" value="ECO:0007669"/>
    <property type="project" value="TreeGrafter"/>
</dbReference>
<feature type="compositionally biased region" description="Basic and acidic residues" evidence="5">
    <location>
        <begin position="253"/>
        <end position="280"/>
    </location>
</feature>
<keyword evidence="4" id="KW-0788">Thiol protease</keyword>
<feature type="region of interest" description="Disordered" evidence="5">
    <location>
        <begin position="63"/>
        <end position="107"/>
    </location>
</feature>
<feature type="compositionally biased region" description="Polar residues" evidence="5">
    <location>
        <begin position="535"/>
        <end position="553"/>
    </location>
</feature>
<protein>
    <submittedName>
        <fullName evidence="7">Related to Sentrin-specific protease 1</fullName>
    </submittedName>
</protein>
<dbReference type="InterPro" id="IPR038765">
    <property type="entry name" value="Papain-like_cys_pep_sf"/>
</dbReference>
<feature type="region of interest" description="Disordered" evidence="5">
    <location>
        <begin position="401"/>
        <end position="495"/>
    </location>
</feature>
<reference evidence="8" key="3">
    <citation type="submission" date="2018-08" db="EMBL/GenBank/DDBJ databases">
        <authorList>
            <person name="Guldener U."/>
        </authorList>
    </citation>
    <scope>NUCLEOTIDE SEQUENCE</scope>
    <source>
        <strain evidence="8">UB2</strain>
    </source>
</reference>
<evidence type="ECO:0000313" key="9">
    <source>
        <dbReference type="Proteomes" id="UP000179920"/>
    </source>
</evidence>
<feature type="compositionally biased region" description="Polar residues" evidence="5">
    <location>
        <begin position="474"/>
        <end position="483"/>
    </location>
</feature>
<sequence length="1032" mass="113642">MPPKRGRPALESSPSTASTSALTIEGSSAYASSQLSASSSENNRSTSTIKRFLWNTLSSLSPRKRQKINTAKESRGTLLLTGSDTSNAATPASASQPSTSTVLIHGDEDMPLTNGFVDLTPTKNGESSKTALSLLPASKLFAYQEGAIRDPLARNHHTTSSSTSSAPMADTRSSSEEAAEMQIQHTSPPSSPESPSTEKDIDEAPEAAKDANAEMDAVEGPTEEALQSEAMPTASAGTENIESTSGVAATEPELQHETETEYKSEAEKEAEHHVDEHEDTAADSQVDAAETSAEAAKELEGAAEEAVVAEEMSIYISQSKGPETASDMPISSSQHEESAAVEDDMSISTSQSQKDNEDASSSNDVGPLPTNEDVEHIQLIANAKVGEHVEGLLDWAGSLSKEEQYSPSAPAPEASDDTNTEPIPAAALPSETAAEVVDLVSDSEDESDSDQDDPDKENDGSLVNATPRLDSDATLASTVSGNSTDHRPRGSLVGPLARKQILGVNQTRTLPQANSLDSGDISATEQIRAIGRQTRFFQPNRGRNNVPQTSTPRQGLPPAPSQNRSFSFSSDISINFTNDTSLARRSSDYRKRNPIYLSRHAKEVEGYNKLSIMRSVEKAIHRVNKIRRMHRRPQLSHENLSQLSEKVIKVHKLVLADNPSMEPIDDFVEKITRRLAIKKRDAETGVMPLPKAKLVERERLERERRAKERRLRGVLGRPALPPTLVNEQEQEVKAVLQKRGKIAEIPGAEVNDHDVQKLKPKQWLNDEVINFYGNLILLRSNEAEKKRTEAMAAAENAPPSPAPPADTAGSKKKGKKTKVTRPYNKSLDAYWQVHFFSSFFWANLKQRGFDGVKRWTRRIDIFSKDLILFPINLGNSHWVCGAINMRKHRFEYYDSMGAPNPSAFKLMRDYVTAEAKDKKKTEIDLRGWRDMFSDESPQQENGFDCGVFAAQTLEQISRRDPHTPIPLEAPVIHWKGESLDEGAERLRIDSVAGGEDDDDDDELEYEWNFGQENMTYLRRRMAYEIHSKKLLD</sequence>
<reference evidence="7" key="2">
    <citation type="submission" date="2016-04" db="EMBL/GenBank/DDBJ databases">
        <authorList>
            <person name="Evans L.H."/>
            <person name="Alamgir A."/>
            <person name="Owens N."/>
            <person name="Weber N.D."/>
            <person name="Virtaneva K."/>
            <person name="Barbian K."/>
            <person name="Babar A."/>
            <person name="Rosenke K."/>
        </authorList>
    </citation>
    <scope>NUCLEOTIDE SEQUENCE</scope>
    <source>
        <strain evidence="7">UB2112</strain>
    </source>
</reference>
<feature type="region of interest" description="Disordered" evidence="5">
    <location>
        <begin position="151"/>
        <end position="374"/>
    </location>
</feature>
<evidence type="ECO:0000256" key="1">
    <source>
        <dbReference type="ARBA" id="ARBA00005234"/>
    </source>
</evidence>
<feature type="compositionally biased region" description="Basic residues" evidence="5">
    <location>
        <begin position="810"/>
        <end position="819"/>
    </location>
</feature>
<dbReference type="Gene3D" id="3.40.395.10">
    <property type="entry name" value="Adenoviral Proteinase, Chain A"/>
    <property type="match status" value="1"/>
</dbReference>
<dbReference type="GO" id="GO:0005634">
    <property type="term" value="C:nucleus"/>
    <property type="evidence" value="ECO:0007669"/>
    <property type="project" value="TreeGrafter"/>
</dbReference>
<dbReference type="InterPro" id="IPR003653">
    <property type="entry name" value="Peptidase_C48_C"/>
</dbReference>
<feature type="region of interest" description="Disordered" evidence="5">
    <location>
        <begin position="1"/>
        <end position="22"/>
    </location>
</feature>
<feature type="domain" description="Ubiquitin-like protease family profile" evidence="6">
    <location>
        <begin position="748"/>
        <end position="956"/>
    </location>
</feature>
<reference evidence="9" key="1">
    <citation type="submission" date="2016-04" db="EMBL/GenBank/DDBJ databases">
        <authorList>
            <person name="Guldener U."/>
            <person name="Guldener U."/>
        </authorList>
    </citation>
    <scope>NUCLEOTIDE SEQUENCE [LARGE SCALE GENOMIC DNA]</scope>
    <source>
        <strain evidence="9">UB2112</strain>
    </source>
</reference>
<evidence type="ECO:0000256" key="5">
    <source>
        <dbReference type="SAM" id="MobiDB-lite"/>
    </source>
</evidence>
<gene>
    <name evidence="8" type="ORF">UBRO2_02876</name>
    <name evidence="7" type="ORF">UBRO_00546</name>
</gene>
<dbReference type="GO" id="GO:0006508">
    <property type="term" value="P:proteolysis"/>
    <property type="evidence" value="ECO:0007669"/>
    <property type="project" value="UniProtKB-KW"/>
</dbReference>
<feature type="compositionally biased region" description="Low complexity" evidence="5">
    <location>
        <begin position="9"/>
        <end position="22"/>
    </location>
</feature>
<dbReference type="PANTHER" id="PTHR12606">
    <property type="entry name" value="SENTRIN/SUMO-SPECIFIC PROTEASE"/>
    <property type="match status" value="1"/>
</dbReference>
<proteinExistence type="inferred from homology"/>
<feature type="compositionally biased region" description="Low complexity" evidence="5">
    <location>
        <begin position="83"/>
        <end position="101"/>
    </location>
</feature>
<evidence type="ECO:0000256" key="4">
    <source>
        <dbReference type="ARBA" id="ARBA00022807"/>
    </source>
</evidence>
<dbReference type="Proteomes" id="UP000179920">
    <property type="component" value="Chromosome II"/>
</dbReference>
<dbReference type="EMBL" id="ULHB01000048">
    <property type="protein sequence ID" value="SYW79192.1"/>
    <property type="molecule type" value="Genomic_DNA"/>
</dbReference>
<keyword evidence="2 7" id="KW-0645">Protease</keyword>
<evidence type="ECO:0000313" key="8">
    <source>
        <dbReference type="EMBL" id="SYW79192.1"/>
    </source>
</evidence>
<organism evidence="7 9">
    <name type="scientific">Ustilago bromivora</name>
    <dbReference type="NCBI Taxonomy" id="307758"/>
    <lineage>
        <taxon>Eukaryota</taxon>
        <taxon>Fungi</taxon>
        <taxon>Dikarya</taxon>
        <taxon>Basidiomycota</taxon>
        <taxon>Ustilaginomycotina</taxon>
        <taxon>Ustilaginomycetes</taxon>
        <taxon>Ustilaginales</taxon>
        <taxon>Ustilaginaceae</taxon>
        <taxon>Ustilago</taxon>
    </lineage>
</organism>
<feature type="region of interest" description="Disordered" evidence="5">
    <location>
        <begin position="788"/>
        <end position="819"/>
    </location>
</feature>
<dbReference type="Proteomes" id="UP000658997">
    <property type="component" value="Unassembled WGS sequence"/>
</dbReference>
<comment type="similarity">
    <text evidence="1">Belongs to the peptidase C48 family.</text>
</comment>
<dbReference type="SUPFAM" id="SSF54001">
    <property type="entry name" value="Cysteine proteinases"/>
    <property type="match status" value="1"/>
</dbReference>
<accession>A0A1K0H6N0</accession>
<feature type="compositionally biased region" description="Acidic residues" evidence="5">
    <location>
        <begin position="441"/>
        <end position="456"/>
    </location>
</feature>
<feature type="region of interest" description="Disordered" evidence="5">
    <location>
        <begin position="535"/>
        <end position="564"/>
    </location>
</feature>
<dbReference type="Pfam" id="PF02902">
    <property type="entry name" value="Peptidase_C48"/>
    <property type="match status" value="1"/>
</dbReference>
<evidence type="ECO:0000256" key="2">
    <source>
        <dbReference type="ARBA" id="ARBA00022670"/>
    </source>
</evidence>